<feature type="DNA-binding region" description="H-T-H motif" evidence="3">
    <location>
        <begin position="29"/>
        <end position="48"/>
    </location>
</feature>
<dbReference type="InterPro" id="IPR009057">
    <property type="entry name" value="Homeodomain-like_sf"/>
</dbReference>
<dbReference type="SUPFAM" id="SSF56349">
    <property type="entry name" value="DNA breaking-rejoining enzymes"/>
    <property type="match status" value="1"/>
</dbReference>
<dbReference type="Gene3D" id="1.10.10.60">
    <property type="entry name" value="Homeodomain-like"/>
    <property type="match status" value="1"/>
</dbReference>
<dbReference type="PANTHER" id="PTHR30055">
    <property type="entry name" value="HTH-TYPE TRANSCRIPTIONAL REGULATOR RUTR"/>
    <property type="match status" value="1"/>
</dbReference>
<proteinExistence type="predicted"/>
<dbReference type="InterPro" id="IPR002104">
    <property type="entry name" value="Integrase_catalytic"/>
</dbReference>
<dbReference type="SUPFAM" id="SSF48498">
    <property type="entry name" value="Tetracyclin repressor-like, C-terminal domain"/>
    <property type="match status" value="1"/>
</dbReference>
<dbReference type="InterPro" id="IPR036271">
    <property type="entry name" value="Tet_transcr_reg_TetR-rel_C_sf"/>
</dbReference>
<feature type="domain" description="HTH tetR-type" evidence="4">
    <location>
        <begin position="6"/>
        <end position="66"/>
    </location>
</feature>
<dbReference type="InterPro" id="IPR001647">
    <property type="entry name" value="HTH_TetR"/>
</dbReference>
<dbReference type="PROSITE" id="PS50977">
    <property type="entry name" value="HTH_TETR_2"/>
    <property type="match status" value="1"/>
</dbReference>
<dbReference type="InterPro" id="IPR011010">
    <property type="entry name" value="DNA_brk_join_enz"/>
</dbReference>
<dbReference type="PANTHER" id="PTHR30055:SF226">
    <property type="entry name" value="HTH-TYPE TRANSCRIPTIONAL REGULATOR PKSA"/>
    <property type="match status" value="1"/>
</dbReference>
<evidence type="ECO:0000313" key="5">
    <source>
        <dbReference type="EMBL" id="OKH25911.1"/>
    </source>
</evidence>
<keyword evidence="6" id="KW-1185">Reference proteome</keyword>
<dbReference type="Pfam" id="PF00440">
    <property type="entry name" value="TetR_N"/>
    <property type="match status" value="1"/>
</dbReference>
<evidence type="ECO:0000256" key="3">
    <source>
        <dbReference type="PROSITE-ProRule" id="PRU00335"/>
    </source>
</evidence>
<reference evidence="5 6" key="1">
    <citation type="submission" date="2016-11" db="EMBL/GenBank/DDBJ databases">
        <title>Draft Genome Sequences of Nine Cyanobacterial Strains from Diverse Habitats.</title>
        <authorList>
            <person name="Zhu T."/>
            <person name="Hou S."/>
            <person name="Lu X."/>
            <person name="Hess W.R."/>
        </authorList>
    </citation>
    <scope>NUCLEOTIDE SEQUENCE [LARGE SCALE GENOMIC DNA]</scope>
    <source>
        <strain evidence="5 6">5.2 s.c.1</strain>
    </source>
</reference>
<dbReference type="SUPFAM" id="SSF46689">
    <property type="entry name" value="Homeodomain-like"/>
    <property type="match status" value="1"/>
</dbReference>
<dbReference type="InterPro" id="IPR013762">
    <property type="entry name" value="Integrase-like_cat_sf"/>
</dbReference>
<dbReference type="Gene3D" id="1.10.357.10">
    <property type="entry name" value="Tetracycline Repressor, domain 2"/>
    <property type="match status" value="1"/>
</dbReference>
<dbReference type="AlphaFoldDB" id="A0A1U7HQR7"/>
<dbReference type="GO" id="GO:0006310">
    <property type="term" value="P:DNA recombination"/>
    <property type="evidence" value="ECO:0007669"/>
    <property type="project" value="UniProtKB-KW"/>
</dbReference>
<dbReference type="GO" id="GO:0000976">
    <property type="term" value="F:transcription cis-regulatory region binding"/>
    <property type="evidence" value="ECO:0007669"/>
    <property type="project" value="TreeGrafter"/>
</dbReference>
<dbReference type="Pfam" id="PF00589">
    <property type="entry name" value="Phage_integrase"/>
    <property type="match status" value="1"/>
</dbReference>
<dbReference type="STRING" id="247279.NIES1031_12280"/>
<keyword evidence="1 3" id="KW-0238">DNA-binding</keyword>
<evidence type="ECO:0000256" key="2">
    <source>
        <dbReference type="ARBA" id="ARBA00023172"/>
    </source>
</evidence>
<organism evidence="5 6">
    <name type="scientific">Chroogloeocystis siderophila 5.2 s.c.1</name>
    <dbReference type="NCBI Taxonomy" id="247279"/>
    <lineage>
        <taxon>Bacteria</taxon>
        <taxon>Bacillati</taxon>
        <taxon>Cyanobacteriota</taxon>
        <taxon>Cyanophyceae</taxon>
        <taxon>Oscillatoriophycideae</taxon>
        <taxon>Chroococcales</taxon>
        <taxon>Chroococcaceae</taxon>
        <taxon>Chroogloeocystis</taxon>
    </lineage>
</organism>
<dbReference type="InterPro" id="IPR050109">
    <property type="entry name" value="HTH-type_TetR-like_transc_reg"/>
</dbReference>
<name>A0A1U7HQR7_9CHRO</name>
<accession>A0A1U7HQR7</accession>
<evidence type="ECO:0000313" key="6">
    <source>
        <dbReference type="Proteomes" id="UP000185984"/>
    </source>
</evidence>
<protein>
    <submittedName>
        <fullName evidence="5">TetR family transcriptional regulator</fullName>
    </submittedName>
</protein>
<sequence>MPTQNTSTRQRLINAAIELFATQGVIDTTTKAVAELAQVNEVTLFRHFGNKHGLLLAVISESAVFQELGETLRQQAQQTHSLSEAIKWYAGDRLTAITQFPELVLSILGEARQYPVENRRIIGKYINQISHDVAEYLATVMQREQLRSQLPVEKLASLLNYILLGYAIIELATESDEEHDREAFLSDLVQLFLGENIVSTNLEAITSTENVADLPANLVHTILQQAKKSGLRDYALVYVLFAAGLSPIDITNLERSHQISDPHQHLLQINQGSVRQVPVNQWIMGKRYGSYTRNPLTQWLKSRKDNSSALFLNDNGMPITEQEIKALWQELAEGLLTPQGNPPVIEQAQQTWCVEMLVKGISIEDLSILTGWSLTRLQPYARRAKEKVALEQALRLDQKS</sequence>
<dbReference type="Gene3D" id="1.10.443.10">
    <property type="entry name" value="Intergrase catalytic core"/>
    <property type="match status" value="1"/>
</dbReference>
<dbReference type="Proteomes" id="UP000185984">
    <property type="component" value="Unassembled WGS sequence"/>
</dbReference>
<evidence type="ECO:0000259" key="4">
    <source>
        <dbReference type="PROSITE" id="PS50977"/>
    </source>
</evidence>
<dbReference type="GO" id="GO:0015074">
    <property type="term" value="P:DNA integration"/>
    <property type="evidence" value="ECO:0007669"/>
    <property type="project" value="InterPro"/>
</dbReference>
<dbReference type="OrthoDB" id="277085at2"/>
<gene>
    <name evidence="5" type="ORF">NIES1031_12280</name>
</gene>
<comment type="caution">
    <text evidence="5">The sequence shown here is derived from an EMBL/GenBank/DDBJ whole genome shotgun (WGS) entry which is preliminary data.</text>
</comment>
<evidence type="ECO:0000256" key="1">
    <source>
        <dbReference type="ARBA" id="ARBA00023125"/>
    </source>
</evidence>
<dbReference type="GO" id="GO:0003700">
    <property type="term" value="F:DNA-binding transcription factor activity"/>
    <property type="evidence" value="ECO:0007669"/>
    <property type="project" value="TreeGrafter"/>
</dbReference>
<keyword evidence="2" id="KW-0233">DNA recombination</keyword>
<dbReference type="RefSeq" id="WP_073549841.1">
    <property type="nucleotide sequence ID" value="NZ_CAWMVK010000043.1"/>
</dbReference>
<dbReference type="PRINTS" id="PR00455">
    <property type="entry name" value="HTHTETR"/>
</dbReference>
<dbReference type="EMBL" id="MRCC01000009">
    <property type="protein sequence ID" value="OKH25911.1"/>
    <property type="molecule type" value="Genomic_DNA"/>
</dbReference>